<dbReference type="InterPro" id="IPR045596">
    <property type="entry name" value="DUF6459"/>
</dbReference>
<organism evidence="2 3">
    <name type="scientific">Brevibacterium spongiae</name>
    <dbReference type="NCBI Taxonomy" id="2909672"/>
    <lineage>
        <taxon>Bacteria</taxon>
        <taxon>Bacillati</taxon>
        <taxon>Actinomycetota</taxon>
        <taxon>Actinomycetes</taxon>
        <taxon>Micrococcales</taxon>
        <taxon>Brevibacteriaceae</taxon>
        <taxon>Brevibacterium</taxon>
    </lineage>
</organism>
<sequence length="161" mass="17260">MTAPLILTRPQAPTTPPRRRATPLSTSSAGPSATARVIGLSGEAADERQRIAATAASLAVACLEVLSGVRRSDTIARWVDPELLAKIDHRAQLRAEVAPRRPASELGSQRAVQPGRTQVCRVSSGVAEVTVIVRTPNRIRAVAVRLELLTTRWTLTALQTM</sequence>
<evidence type="ECO:0000256" key="1">
    <source>
        <dbReference type="SAM" id="MobiDB-lite"/>
    </source>
</evidence>
<dbReference type="RefSeq" id="WP_265419977.1">
    <property type="nucleotide sequence ID" value="NZ_CP093443.1"/>
</dbReference>
<keyword evidence="3" id="KW-1185">Reference proteome</keyword>
<proteinExistence type="predicted"/>
<accession>A0ABY5SSB3</accession>
<dbReference type="EMBL" id="CP093443">
    <property type="protein sequence ID" value="UVI37437.1"/>
    <property type="molecule type" value="Genomic_DNA"/>
</dbReference>
<feature type="region of interest" description="Disordered" evidence="1">
    <location>
        <begin position="1"/>
        <end position="34"/>
    </location>
</feature>
<dbReference type="Proteomes" id="UP001064879">
    <property type="component" value="Chromosome"/>
</dbReference>
<name>A0ABY5SSB3_9MICO</name>
<evidence type="ECO:0000313" key="2">
    <source>
        <dbReference type="EMBL" id="UVI37437.1"/>
    </source>
</evidence>
<gene>
    <name evidence="2" type="ORF">L1F31_07275</name>
</gene>
<dbReference type="Pfam" id="PF20060">
    <property type="entry name" value="DUF6459"/>
    <property type="match status" value="1"/>
</dbReference>
<reference evidence="2" key="1">
    <citation type="submission" date="2022-03" db="EMBL/GenBank/DDBJ databases">
        <title>Brevibacterium spongiae sp. nov., isolated from marine sponge.</title>
        <authorList>
            <person name="Li Z."/>
            <person name="Zhang M."/>
        </authorList>
    </citation>
    <scope>NUCLEOTIDE SEQUENCE</scope>
    <source>
        <strain evidence="2">WHS-Z9</strain>
    </source>
</reference>
<evidence type="ECO:0000313" key="3">
    <source>
        <dbReference type="Proteomes" id="UP001064879"/>
    </source>
</evidence>
<protein>
    <submittedName>
        <fullName evidence="2">Rv3235 family protein</fullName>
    </submittedName>
</protein>